<reference evidence="3 4" key="1">
    <citation type="submission" date="2017-10" db="EMBL/GenBank/DDBJ databases">
        <title>Comparative genomics between pathogenic Norcardia.</title>
        <authorList>
            <person name="Zeng L."/>
        </authorList>
    </citation>
    <scope>NUCLEOTIDE SEQUENCE [LARGE SCALE GENOMIC DNA]</scope>
    <source>
        <strain evidence="3 4">NC_YFY_NT001</strain>
    </source>
</reference>
<evidence type="ECO:0000256" key="1">
    <source>
        <dbReference type="ARBA" id="ARBA00023235"/>
    </source>
</evidence>
<evidence type="ECO:0000313" key="3">
    <source>
        <dbReference type="EMBL" id="ATL70658.1"/>
    </source>
</evidence>
<feature type="domain" description="Chorismate mutase" evidence="2">
    <location>
        <begin position="28"/>
        <end position="129"/>
    </location>
</feature>
<dbReference type="InterPro" id="IPR051331">
    <property type="entry name" value="Chorismate_mutase-related"/>
</dbReference>
<dbReference type="SMART" id="SM00830">
    <property type="entry name" value="CM_2"/>
    <property type="match status" value="1"/>
</dbReference>
<evidence type="ECO:0000259" key="2">
    <source>
        <dbReference type="PROSITE" id="PS51168"/>
    </source>
</evidence>
<proteinExistence type="predicted"/>
<dbReference type="SUPFAM" id="SSF48600">
    <property type="entry name" value="Chorismate mutase II"/>
    <property type="match status" value="1"/>
</dbReference>
<dbReference type="GO" id="GO:0004106">
    <property type="term" value="F:chorismate mutase activity"/>
    <property type="evidence" value="ECO:0007669"/>
    <property type="project" value="InterPro"/>
</dbReference>
<dbReference type="PROSITE" id="PS51168">
    <property type="entry name" value="CHORISMATE_MUT_2"/>
    <property type="match status" value="1"/>
</dbReference>
<keyword evidence="1" id="KW-0413">Isomerase</keyword>
<protein>
    <submittedName>
        <fullName evidence="3">Chorismate mutase</fullName>
    </submittedName>
</protein>
<name>A0A291RTS9_9NOCA</name>
<dbReference type="AlphaFoldDB" id="A0A291RTS9"/>
<dbReference type="Proteomes" id="UP000221961">
    <property type="component" value="Chromosome"/>
</dbReference>
<dbReference type="Pfam" id="PF01817">
    <property type="entry name" value="CM_2"/>
    <property type="match status" value="1"/>
</dbReference>
<sequence>MTWSGGDDVTERREDMKGFAAAAVTTATLLAVSLADAGSAAAEPDSHPLDRLVALVADRLDTADTVAAVKWAAAAREGTEPVIDDPAREARIYEAMARLGAERGLPEPWVRQVFAGQIEANKIVQRGLVERWRAGLAAAPVPATDLAGVRPVIDRANVEIVEQLAAHRAELSAPGCATDLAESVLDTMPARNADAVYRVALVRASFGLCATPS</sequence>
<dbReference type="InterPro" id="IPR036979">
    <property type="entry name" value="CM_dom_sf"/>
</dbReference>
<dbReference type="PANTHER" id="PTHR38041">
    <property type="entry name" value="CHORISMATE MUTASE"/>
    <property type="match status" value="1"/>
</dbReference>
<evidence type="ECO:0000313" key="4">
    <source>
        <dbReference type="Proteomes" id="UP000221961"/>
    </source>
</evidence>
<dbReference type="GO" id="GO:0009697">
    <property type="term" value="P:salicylic acid biosynthetic process"/>
    <property type="evidence" value="ECO:0007669"/>
    <property type="project" value="TreeGrafter"/>
</dbReference>
<gene>
    <name evidence="3" type="ORF">CRH09_35265</name>
</gene>
<dbReference type="InterPro" id="IPR036263">
    <property type="entry name" value="Chorismate_II_sf"/>
</dbReference>
<dbReference type="InterPro" id="IPR002701">
    <property type="entry name" value="CM_II_prokaryot"/>
</dbReference>
<dbReference type="Gene3D" id="1.20.59.10">
    <property type="entry name" value="Chorismate mutase"/>
    <property type="match status" value="1"/>
</dbReference>
<dbReference type="GO" id="GO:0046417">
    <property type="term" value="P:chorismate metabolic process"/>
    <property type="evidence" value="ECO:0007669"/>
    <property type="project" value="InterPro"/>
</dbReference>
<dbReference type="KEGG" id="ntp:CRH09_35265"/>
<accession>A0A291RTS9</accession>
<organism evidence="3 4">
    <name type="scientific">Nocardia terpenica</name>
    <dbReference type="NCBI Taxonomy" id="455432"/>
    <lineage>
        <taxon>Bacteria</taxon>
        <taxon>Bacillati</taxon>
        <taxon>Actinomycetota</taxon>
        <taxon>Actinomycetes</taxon>
        <taxon>Mycobacteriales</taxon>
        <taxon>Nocardiaceae</taxon>
        <taxon>Nocardia</taxon>
    </lineage>
</organism>
<dbReference type="PANTHER" id="PTHR38041:SF2">
    <property type="entry name" value="SECRETED CHORISMATE MUTASE"/>
    <property type="match status" value="1"/>
</dbReference>
<dbReference type="EMBL" id="CP023778">
    <property type="protein sequence ID" value="ATL70658.1"/>
    <property type="molecule type" value="Genomic_DNA"/>
</dbReference>